<dbReference type="SUPFAM" id="SSF51735">
    <property type="entry name" value="NAD(P)-binding Rossmann-fold domains"/>
    <property type="match status" value="1"/>
</dbReference>
<dbReference type="Pfam" id="PF02826">
    <property type="entry name" value="2-Hacid_dh_C"/>
    <property type="match status" value="1"/>
</dbReference>
<name>A0ABS5PN23_9FIRM</name>
<dbReference type="SUPFAM" id="SSF52283">
    <property type="entry name" value="Formate/glycerate dehydrogenase catalytic domain-like"/>
    <property type="match status" value="1"/>
</dbReference>
<feature type="domain" description="D-isomer specific 2-hydroxyacid dehydrogenase catalytic" evidence="4">
    <location>
        <begin position="5"/>
        <end position="313"/>
    </location>
</feature>
<evidence type="ECO:0000259" key="5">
    <source>
        <dbReference type="Pfam" id="PF02826"/>
    </source>
</evidence>
<dbReference type="CDD" id="cd05301">
    <property type="entry name" value="GDH"/>
    <property type="match status" value="1"/>
</dbReference>
<evidence type="ECO:0000313" key="6">
    <source>
        <dbReference type="EMBL" id="MBS7525452.1"/>
    </source>
</evidence>
<reference evidence="6 7" key="1">
    <citation type="submission" date="2021-05" db="EMBL/GenBank/DDBJ databases">
        <title>Fusibacter ferrireducens sp. nov., an anaerobic, sulfur- and Fe-reducing bacterium isolated from the mangrove sediment.</title>
        <authorList>
            <person name="Qiu D."/>
        </authorList>
    </citation>
    <scope>NUCLEOTIDE SEQUENCE [LARGE SCALE GENOMIC DNA]</scope>
    <source>
        <strain evidence="6 7">DSM 12116</strain>
    </source>
</reference>
<evidence type="ECO:0000256" key="3">
    <source>
        <dbReference type="RuleBase" id="RU003719"/>
    </source>
</evidence>
<evidence type="ECO:0000259" key="4">
    <source>
        <dbReference type="Pfam" id="PF00389"/>
    </source>
</evidence>
<dbReference type="PANTHER" id="PTHR10996">
    <property type="entry name" value="2-HYDROXYACID DEHYDROGENASE-RELATED"/>
    <property type="match status" value="1"/>
</dbReference>
<feature type="domain" description="D-isomer specific 2-hydroxyacid dehydrogenase NAD-binding" evidence="5">
    <location>
        <begin position="105"/>
        <end position="284"/>
    </location>
</feature>
<dbReference type="PROSITE" id="PS00065">
    <property type="entry name" value="D_2_HYDROXYACID_DH_1"/>
    <property type="match status" value="1"/>
</dbReference>
<accession>A0ABS5PN23</accession>
<dbReference type="PANTHER" id="PTHR10996:SF283">
    <property type="entry name" value="GLYOXYLATE_HYDROXYPYRUVATE REDUCTASE B"/>
    <property type="match status" value="1"/>
</dbReference>
<comment type="caution">
    <text evidence="6">The sequence shown here is derived from an EMBL/GenBank/DDBJ whole genome shotgun (WGS) entry which is preliminary data.</text>
</comment>
<protein>
    <submittedName>
        <fullName evidence="6">D-glycerate dehydrogenase</fullName>
    </submittedName>
</protein>
<dbReference type="InterPro" id="IPR036291">
    <property type="entry name" value="NAD(P)-bd_dom_sf"/>
</dbReference>
<comment type="similarity">
    <text evidence="1 3">Belongs to the D-isomer specific 2-hydroxyacid dehydrogenase family.</text>
</comment>
<dbReference type="InterPro" id="IPR029752">
    <property type="entry name" value="D-isomer_DH_CS1"/>
</dbReference>
<dbReference type="Pfam" id="PF00389">
    <property type="entry name" value="2-Hacid_dh"/>
    <property type="match status" value="1"/>
</dbReference>
<dbReference type="Proteomes" id="UP000746471">
    <property type="component" value="Unassembled WGS sequence"/>
</dbReference>
<gene>
    <name evidence="6" type="ORF">KHM83_02030</name>
</gene>
<evidence type="ECO:0000256" key="1">
    <source>
        <dbReference type="ARBA" id="ARBA00005854"/>
    </source>
</evidence>
<evidence type="ECO:0000313" key="7">
    <source>
        <dbReference type="Proteomes" id="UP000746471"/>
    </source>
</evidence>
<dbReference type="RefSeq" id="WP_213235232.1">
    <property type="nucleotide sequence ID" value="NZ_JAHBCL010000002.1"/>
</dbReference>
<keyword evidence="7" id="KW-1185">Reference proteome</keyword>
<dbReference type="EMBL" id="JAHBCL010000002">
    <property type="protein sequence ID" value="MBS7525452.1"/>
    <property type="molecule type" value="Genomic_DNA"/>
</dbReference>
<dbReference type="InterPro" id="IPR006140">
    <property type="entry name" value="D-isomer_DH_NAD-bd"/>
</dbReference>
<organism evidence="6 7">
    <name type="scientific">Fusibacter paucivorans</name>
    <dbReference type="NCBI Taxonomy" id="76009"/>
    <lineage>
        <taxon>Bacteria</taxon>
        <taxon>Bacillati</taxon>
        <taxon>Bacillota</taxon>
        <taxon>Clostridia</taxon>
        <taxon>Eubacteriales</taxon>
        <taxon>Eubacteriales Family XII. Incertae Sedis</taxon>
        <taxon>Fusibacter</taxon>
    </lineage>
</organism>
<evidence type="ECO:0000256" key="2">
    <source>
        <dbReference type="ARBA" id="ARBA00023002"/>
    </source>
</evidence>
<proteinExistence type="inferred from homology"/>
<dbReference type="InterPro" id="IPR050223">
    <property type="entry name" value="D-isomer_2-hydroxyacid_DH"/>
</dbReference>
<dbReference type="InterPro" id="IPR006139">
    <property type="entry name" value="D-isomer_2_OHA_DH_cat_dom"/>
</dbReference>
<keyword evidence="2 3" id="KW-0560">Oxidoreductase</keyword>
<sequence>MKPTILVTQQLPESVSAFLNAHCECRYWTPNDNSSIEEALKDVDGVMVSGMPVTEKTLSKADQLKVVSTISVGYNHLDLEAMKAKGVVGTHTPEVLDDTVADLVMALMLGTARRIAALDSYVKSGNWQPTDVETLFGLDVHHKKLGIIGMGRIGRKIVQRAKAGFDMSVVYHNRHRDEDAEKAWGIAYASMTALLSESDFVILMVPLTESTYGMMDAAAFKQMKKTAVFINASRGQTVDEAALFDAVNTGGIWGAGLDVFCHEPINTDSPLLKHPRILTVPHIGSATEETRTRMAMAAAESLVAVLSGKEAPYLIPEFKK</sequence>
<dbReference type="Gene3D" id="3.40.50.720">
    <property type="entry name" value="NAD(P)-binding Rossmann-like Domain"/>
    <property type="match status" value="2"/>
</dbReference>